<keyword evidence="2" id="KW-0472">Membrane</keyword>
<protein>
    <submittedName>
        <fullName evidence="3">Uncharacterized protein</fullName>
    </submittedName>
</protein>
<name>A0A0G1MVS8_9BACT</name>
<reference evidence="3 4" key="1">
    <citation type="journal article" date="2015" name="Nature">
        <title>rRNA introns, odd ribosomes, and small enigmatic genomes across a large radiation of phyla.</title>
        <authorList>
            <person name="Brown C.T."/>
            <person name="Hug L.A."/>
            <person name="Thomas B.C."/>
            <person name="Sharon I."/>
            <person name="Castelle C.J."/>
            <person name="Singh A."/>
            <person name="Wilkins M.J."/>
            <person name="Williams K.H."/>
            <person name="Banfield J.F."/>
        </authorList>
    </citation>
    <scope>NUCLEOTIDE SEQUENCE [LARGE SCALE GENOMIC DNA]</scope>
</reference>
<feature type="region of interest" description="Disordered" evidence="1">
    <location>
        <begin position="1"/>
        <end position="73"/>
    </location>
</feature>
<gene>
    <name evidence="3" type="ORF">UX19_C0001G0015</name>
</gene>
<accession>A0A0G1MVS8</accession>
<organism evidence="3 4">
    <name type="scientific">Candidatus Woesebacteria bacterium GW2011_GWA1_45_8</name>
    <dbReference type="NCBI Taxonomy" id="1618559"/>
    <lineage>
        <taxon>Bacteria</taxon>
        <taxon>Candidatus Woeseibacteriota</taxon>
    </lineage>
</organism>
<feature type="region of interest" description="Disordered" evidence="1">
    <location>
        <begin position="114"/>
        <end position="133"/>
    </location>
</feature>
<keyword evidence="2" id="KW-0812">Transmembrane</keyword>
<evidence type="ECO:0000313" key="3">
    <source>
        <dbReference type="EMBL" id="KKU12411.1"/>
    </source>
</evidence>
<dbReference type="Proteomes" id="UP000034653">
    <property type="component" value="Unassembled WGS sequence"/>
</dbReference>
<evidence type="ECO:0000256" key="2">
    <source>
        <dbReference type="SAM" id="Phobius"/>
    </source>
</evidence>
<feature type="transmembrane region" description="Helical" evidence="2">
    <location>
        <begin position="83"/>
        <end position="105"/>
    </location>
</feature>
<proteinExistence type="predicted"/>
<keyword evidence="2" id="KW-1133">Transmembrane helix</keyword>
<evidence type="ECO:0000313" key="4">
    <source>
        <dbReference type="Proteomes" id="UP000034653"/>
    </source>
</evidence>
<dbReference type="EMBL" id="LCLG01000001">
    <property type="protein sequence ID" value="KKU12411.1"/>
    <property type="molecule type" value="Genomic_DNA"/>
</dbReference>
<feature type="compositionally biased region" description="Low complexity" evidence="1">
    <location>
        <begin position="23"/>
        <end position="32"/>
    </location>
</feature>
<evidence type="ECO:0000256" key="1">
    <source>
        <dbReference type="SAM" id="MobiDB-lite"/>
    </source>
</evidence>
<dbReference type="AlphaFoldDB" id="A0A0G1MVS8"/>
<comment type="caution">
    <text evidence="3">The sequence shown here is derived from an EMBL/GenBank/DDBJ whole genome shotgun (WGS) entry which is preliminary data.</text>
</comment>
<sequence>MDPTVPSPESSQIDIPPPPPTESGPSFPTGSPQVIPPETSSGPVPTAPNLVASPSAPIAPPPPDMNNVTGMPSPQGEKLNTKIIIWIVVGIILVILIGGGAYLLASGRLSGTGKTPTPTPALNPVVTPTPEASAGMEDWNTFEKEGVGFTFMYPPDLEYREYEDGTFSVSKTGPSQTEGTEFFDGISLGFKQAELGGLTIIEFVEQKAAELKEAFEATTPEVVQIAGGSGYKMHVKGLVEADYYYVALGTSSYLEIIDATMDPTNAGFAETVQKILSSLKIL</sequence>